<evidence type="ECO:0000313" key="2">
    <source>
        <dbReference type="EMBL" id="SNQ51968.1"/>
    </source>
</evidence>
<sequence>MKTTAVYPSVRVDVAGRGVVSHAGGFLLAETVRASGLGQALSAALAPWRPGRAVHDPGTVLCDLALSLALGGDCLADVSLLRAEPAVFGPVASDPTVSRTVDRLAGDAEKALKAIDTARAAARARVWELAGAHAPHAGVSADDPLTIDLDATLVTAHSEKENADRAWKKGFGFHPQWAFADHGPDGSGEPLAVLLRPGNAGANTAADHITVATAALPQLPRRLRRSRSVLIRTDSGGGTHAFLDWLHRRRLGYSVGFTLPDTAADLIAKVPPEAWTPAYNADGQPRDGAWVADLTGLLDLSGWPAGMRVLVRKERPHPGAQLRIVDPDGNRCTAFATNTHRGQLADLELRHRRRARCEDRIRTAKDTGLANLPPHDFTQNRVWCAVVSLALDLLAWTQMLALAGHPARRWEPKRLRHRLFTIAGRLARHARHTVLHLPEHHRWPALAVQALTTPRALPDPG</sequence>
<feature type="domain" description="Transposase DDE" evidence="1">
    <location>
        <begin position="6"/>
        <end position="451"/>
    </location>
</feature>
<dbReference type="Proteomes" id="UP000234331">
    <property type="component" value="Unassembled WGS sequence"/>
</dbReference>
<keyword evidence="3" id="KW-1185">Reference proteome</keyword>
<accession>A0A2I2L235</accession>
<evidence type="ECO:0000313" key="3">
    <source>
        <dbReference type="Proteomes" id="UP000234331"/>
    </source>
</evidence>
<evidence type="ECO:0000259" key="1">
    <source>
        <dbReference type="Pfam" id="PF13701"/>
    </source>
</evidence>
<dbReference type="Pfam" id="PF13701">
    <property type="entry name" value="DDE_Tnp_1_4"/>
    <property type="match status" value="1"/>
</dbReference>
<dbReference type="InterPro" id="IPR025668">
    <property type="entry name" value="Tnp_DDE_dom"/>
</dbReference>
<dbReference type="AlphaFoldDB" id="A0A2I2L235"/>
<dbReference type="EMBL" id="FZMO01000556">
    <property type="protein sequence ID" value="SNQ51968.1"/>
    <property type="molecule type" value="Genomic_DNA"/>
</dbReference>
<dbReference type="NCBIfam" id="NF033539">
    <property type="entry name" value="transpos_IS1380"/>
    <property type="match status" value="1"/>
</dbReference>
<proteinExistence type="predicted"/>
<protein>
    <submittedName>
        <fullName evidence="2">Transposase</fullName>
    </submittedName>
</protein>
<organism evidence="2 3">
    <name type="scientific">Frankia canadensis</name>
    <dbReference type="NCBI Taxonomy" id="1836972"/>
    <lineage>
        <taxon>Bacteria</taxon>
        <taxon>Bacillati</taxon>
        <taxon>Actinomycetota</taxon>
        <taxon>Actinomycetes</taxon>
        <taxon>Frankiales</taxon>
        <taxon>Frankiaceae</taxon>
        <taxon>Frankia</taxon>
    </lineage>
</organism>
<dbReference type="RefSeq" id="WP_243408145.1">
    <property type="nucleotide sequence ID" value="NZ_FZMO01000556.1"/>
</dbReference>
<name>A0A2I2L235_9ACTN</name>
<gene>
    <name evidence="2" type="ORF">FRACA_880019</name>
</gene>
<reference evidence="2 3" key="1">
    <citation type="submission" date="2017-06" db="EMBL/GenBank/DDBJ databases">
        <authorList>
            <person name="Kim H.J."/>
            <person name="Triplett B.A."/>
        </authorList>
    </citation>
    <scope>NUCLEOTIDE SEQUENCE [LARGE SCALE GENOMIC DNA]</scope>
    <source>
        <strain evidence="2">FRACA_ARgP5</strain>
    </source>
</reference>
<dbReference type="InterPro" id="IPR047960">
    <property type="entry name" value="Transpos_IS1380"/>
</dbReference>